<dbReference type="EMBL" id="JARKIB010000063">
    <property type="protein sequence ID" value="KAJ7751107.1"/>
    <property type="molecule type" value="Genomic_DNA"/>
</dbReference>
<comment type="caution">
    <text evidence="2">The sequence shown here is derived from an EMBL/GenBank/DDBJ whole genome shotgun (WGS) entry which is preliminary data.</text>
</comment>
<gene>
    <name evidence="2" type="ORF">B0H16DRAFT_1548887</name>
</gene>
<dbReference type="AlphaFoldDB" id="A0AAD7IX24"/>
<feature type="region of interest" description="Disordered" evidence="1">
    <location>
        <begin position="127"/>
        <end position="148"/>
    </location>
</feature>
<name>A0AAD7IX24_9AGAR</name>
<evidence type="ECO:0000256" key="1">
    <source>
        <dbReference type="SAM" id="MobiDB-lite"/>
    </source>
</evidence>
<accession>A0AAD7IX24</accession>
<organism evidence="2 3">
    <name type="scientific">Mycena metata</name>
    <dbReference type="NCBI Taxonomy" id="1033252"/>
    <lineage>
        <taxon>Eukaryota</taxon>
        <taxon>Fungi</taxon>
        <taxon>Dikarya</taxon>
        <taxon>Basidiomycota</taxon>
        <taxon>Agaricomycotina</taxon>
        <taxon>Agaricomycetes</taxon>
        <taxon>Agaricomycetidae</taxon>
        <taxon>Agaricales</taxon>
        <taxon>Marasmiineae</taxon>
        <taxon>Mycenaceae</taxon>
        <taxon>Mycena</taxon>
    </lineage>
</organism>
<protein>
    <submittedName>
        <fullName evidence="2">Uncharacterized protein</fullName>
    </submittedName>
</protein>
<evidence type="ECO:0000313" key="2">
    <source>
        <dbReference type="EMBL" id="KAJ7751107.1"/>
    </source>
</evidence>
<sequence length="178" mass="19879">MHSDVPALASCTTAEAKSTKLKTLLLFYRAIRSFLVSRLGTKLISSLRNEQICKYGDRHHRWDSGSAQRGDGLVHARVFHWNTSFVRAEVRRLSFWTLQARIVNSDPALLRARSLPFLVRSCIGTRKASPQASPSTIPSTAHISRARGRAGVSGRWPWSLRSALDRGVGQIILYIALQ</sequence>
<dbReference type="Proteomes" id="UP001215598">
    <property type="component" value="Unassembled WGS sequence"/>
</dbReference>
<evidence type="ECO:0000313" key="3">
    <source>
        <dbReference type="Proteomes" id="UP001215598"/>
    </source>
</evidence>
<keyword evidence="3" id="KW-1185">Reference proteome</keyword>
<feature type="compositionally biased region" description="Polar residues" evidence="1">
    <location>
        <begin position="128"/>
        <end position="142"/>
    </location>
</feature>
<reference evidence="2" key="1">
    <citation type="submission" date="2023-03" db="EMBL/GenBank/DDBJ databases">
        <title>Massive genome expansion in bonnet fungi (Mycena s.s.) driven by repeated elements and novel gene families across ecological guilds.</title>
        <authorList>
            <consortium name="Lawrence Berkeley National Laboratory"/>
            <person name="Harder C.B."/>
            <person name="Miyauchi S."/>
            <person name="Viragh M."/>
            <person name="Kuo A."/>
            <person name="Thoen E."/>
            <person name="Andreopoulos B."/>
            <person name="Lu D."/>
            <person name="Skrede I."/>
            <person name="Drula E."/>
            <person name="Henrissat B."/>
            <person name="Morin E."/>
            <person name="Kohler A."/>
            <person name="Barry K."/>
            <person name="LaButti K."/>
            <person name="Morin E."/>
            <person name="Salamov A."/>
            <person name="Lipzen A."/>
            <person name="Mereny Z."/>
            <person name="Hegedus B."/>
            <person name="Baldrian P."/>
            <person name="Stursova M."/>
            <person name="Weitz H."/>
            <person name="Taylor A."/>
            <person name="Grigoriev I.V."/>
            <person name="Nagy L.G."/>
            <person name="Martin F."/>
            <person name="Kauserud H."/>
        </authorList>
    </citation>
    <scope>NUCLEOTIDE SEQUENCE</scope>
    <source>
        <strain evidence="2">CBHHK182m</strain>
    </source>
</reference>
<proteinExistence type="predicted"/>